<dbReference type="InterPro" id="IPR014710">
    <property type="entry name" value="RmlC-like_jellyroll"/>
</dbReference>
<dbReference type="GO" id="GO:0016853">
    <property type="term" value="F:isomerase activity"/>
    <property type="evidence" value="ECO:0007669"/>
    <property type="project" value="UniProtKB-KW"/>
</dbReference>
<keyword evidence="4" id="KW-1185">Reference proteome</keyword>
<dbReference type="InterPro" id="IPR011051">
    <property type="entry name" value="RmlC_Cupin_sf"/>
</dbReference>
<evidence type="ECO:0000256" key="1">
    <source>
        <dbReference type="ARBA" id="ARBA00022723"/>
    </source>
</evidence>
<reference evidence="4" key="1">
    <citation type="submission" date="2018-11" db="EMBL/GenBank/DDBJ databases">
        <title>Chitinophaga lutea sp.nov., isolate from arsenic contaminated soil.</title>
        <authorList>
            <person name="Zong Y."/>
        </authorList>
    </citation>
    <scope>NUCLEOTIDE SEQUENCE [LARGE SCALE GENOMIC DNA]</scope>
    <source>
        <strain evidence="4">YLT18</strain>
    </source>
</reference>
<dbReference type="RefSeq" id="WP_120514264.1">
    <property type="nucleotide sequence ID" value="NZ_QXZY01000001.1"/>
</dbReference>
<gene>
    <name evidence="3" type="ORF">EG028_01500</name>
</gene>
<accession>A0A3N4MG33</accession>
<evidence type="ECO:0000313" key="3">
    <source>
        <dbReference type="EMBL" id="RPD42992.1"/>
    </source>
</evidence>
<evidence type="ECO:0000256" key="2">
    <source>
        <dbReference type="ARBA" id="ARBA00022833"/>
    </source>
</evidence>
<dbReference type="CDD" id="cd07010">
    <property type="entry name" value="cupin_PMI_type_I_N_bac"/>
    <property type="match status" value="1"/>
</dbReference>
<organism evidence="3 4">
    <name type="scientific">Chitinophaga barathri</name>
    <dbReference type="NCBI Taxonomy" id="1647451"/>
    <lineage>
        <taxon>Bacteria</taxon>
        <taxon>Pseudomonadati</taxon>
        <taxon>Bacteroidota</taxon>
        <taxon>Chitinophagia</taxon>
        <taxon>Chitinophagales</taxon>
        <taxon>Chitinophagaceae</taxon>
        <taxon>Chitinophaga</taxon>
    </lineage>
</organism>
<evidence type="ECO:0000313" key="4">
    <source>
        <dbReference type="Proteomes" id="UP000279089"/>
    </source>
</evidence>
<comment type="caution">
    <text evidence="3">The sequence shown here is derived from an EMBL/GenBank/DDBJ whole genome shotgun (WGS) entry which is preliminary data.</text>
</comment>
<keyword evidence="3" id="KW-0413">Isomerase</keyword>
<dbReference type="AlphaFoldDB" id="A0A3N4MG33"/>
<name>A0A3N4MG33_9BACT</name>
<dbReference type="Gene3D" id="2.60.120.10">
    <property type="entry name" value="Jelly Rolls"/>
    <property type="match status" value="1"/>
</dbReference>
<sequence length="589" mass="66640">MNKYLLETPNYEKSPVIETGSKGVSFRGWKAIGEKLINSLTGLQKERLVIAVECYHGVLDKEVLPALQEILPGQYFLTSNYLKTEQEIDEIVYPDVTDDEVFGFVSRLTIDDFFDAAKVTGTKNEISGTTGISIVYGCGASLIAEQPDMIIYIDMARWEIQQRLRGGKVNNIGSSKSGMKASLQYKRAFYVDWRVCDAVKKKIMPRADFILDTHQVELPKMVTGDAFRKALALAAQQPFRVVPFFDPGVWGGQWMKEYCDLDRSAVNYAWCFDCVPEENSLLFRFDDIVFETPAINVVYFQPRLLLGPVVQARFGDEFPIRFDFLDTMDGGNLSLQVHPTTDYARENFGICYTQDESYYLLDAGEDACVYLGLKEDANVDEMFRELETAQSDGSTFDAENYVEKWKAKKHDHVLIPAGTIHCSGKNSMVLEISATPFNFTFKLWDWGRLGLDGKPRPINIRHGKEVIDRSRTTNNVKTELINSISIVAEGEGWKEEKTGLHECEFIESRRHWFTKKVQHSTNGGVQVLNLVEGREAIVESPENAFAPFVVHYAETFIIPASVKDYTIRPHGESEGKLCATIKAFVRTNP</sequence>
<keyword evidence="1" id="KW-0479">Metal-binding</keyword>
<dbReference type="SUPFAM" id="SSF51182">
    <property type="entry name" value="RmlC-like cupins"/>
    <property type="match status" value="1"/>
</dbReference>
<dbReference type="InterPro" id="IPR051804">
    <property type="entry name" value="Carb_Metab_Reg_Kinase/Isom"/>
</dbReference>
<dbReference type="GO" id="GO:0046872">
    <property type="term" value="F:metal ion binding"/>
    <property type="evidence" value="ECO:0007669"/>
    <property type="project" value="UniProtKB-KW"/>
</dbReference>
<dbReference type="OrthoDB" id="9808275at2"/>
<dbReference type="Proteomes" id="UP000279089">
    <property type="component" value="Unassembled WGS sequence"/>
</dbReference>
<protein>
    <submittedName>
        <fullName evidence="3">Mannose-6-phosphate isomerase</fullName>
    </submittedName>
</protein>
<dbReference type="PANTHER" id="PTHR42742">
    <property type="entry name" value="TRANSCRIPTIONAL REPRESSOR MPRA"/>
    <property type="match status" value="1"/>
</dbReference>
<keyword evidence="2" id="KW-0862">Zinc</keyword>
<proteinExistence type="predicted"/>
<dbReference type="PANTHER" id="PTHR42742:SF3">
    <property type="entry name" value="FRUCTOKINASE"/>
    <property type="match status" value="1"/>
</dbReference>
<dbReference type="EMBL" id="RMBX01000001">
    <property type="protein sequence ID" value="RPD42992.1"/>
    <property type="molecule type" value="Genomic_DNA"/>
</dbReference>